<evidence type="ECO:0000256" key="3">
    <source>
        <dbReference type="ARBA" id="ARBA00023004"/>
    </source>
</evidence>
<dbReference type="InterPro" id="IPR052950">
    <property type="entry name" value="CISD"/>
</dbReference>
<keyword evidence="7" id="KW-1185">Reference proteome</keyword>
<keyword evidence="1" id="KW-0001">2Fe-2S</keyword>
<evidence type="ECO:0000256" key="1">
    <source>
        <dbReference type="ARBA" id="ARBA00022714"/>
    </source>
</evidence>
<accession>A0ABQ5VD40</accession>
<evidence type="ECO:0000259" key="5">
    <source>
        <dbReference type="SMART" id="SM00704"/>
    </source>
</evidence>
<dbReference type="RefSeq" id="WP_284390608.1">
    <property type="nucleotide sequence ID" value="NZ_BSNK01000002.1"/>
</dbReference>
<gene>
    <name evidence="6" type="ORF">GCM10007853_21960</name>
</gene>
<sequence>MSKNDQMPAIQDIVSEGTERVEGDDVTLYFDGKRCIHARYCVTGAPDTFVANVEGDWLYPNKTETAHLLHVARQCPSGAIQIDRKDGGPEETPPQVNTARVYENGPYAVHAEIILNGKPDGTRRVLCRCGLSSSKPYCDGSHKGEEEGVDPFIASGEPETRDMTMMDERGGVLRIDPQMDGPLMVSGPVEIMAGTGRGIERTQTCRLCRCGASNKKPFCDGSHARIGFRAD</sequence>
<reference evidence="6" key="1">
    <citation type="journal article" date="2014" name="Int. J. Syst. Evol. Microbiol.">
        <title>Complete genome of a new Firmicutes species belonging to the dominant human colonic microbiota ('Ruminococcus bicirculans') reveals two chromosomes and a selective capacity to utilize plant glucans.</title>
        <authorList>
            <consortium name="NISC Comparative Sequencing Program"/>
            <person name="Wegmann U."/>
            <person name="Louis P."/>
            <person name="Goesmann A."/>
            <person name="Henrissat B."/>
            <person name="Duncan S.H."/>
            <person name="Flint H.J."/>
        </authorList>
    </citation>
    <scope>NUCLEOTIDE SEQUENCE</scope>
    <source>
        <strain evidence="6">NBRC 108219</strain>
    </source>
</reference>
<keyword evidence="2" id="KW-0479">Metal-binding</keyword>
<dbReference type="Gene3D" id="3.40.5.90">
    <property type="entry name" value="CDGSH iron-sulfur domain, mitoNEET-type"/>
    <property type="match status" value="2"/>
</dbReference>
<evidence type="ECO:0000313" key="7">
    <source>
        <dbReference type="Proteomes" id="UP001161391"/>
    </source>
</evidence>
<keyword evidence="4" id="KW-0411">Iron-sulfur</keyword>
<proteinExistence type="predicted"/>
<feature type="domain" description="Iron-binding zinc finger CDGSH type" evidence="5">
    <location>
        <begin position="104"/>
        <end position="148"/>
    </location>
</feature>
<organism evidence="6 7">
    <name type="scientific">Algimonas ampicilliniresistens</name>
    <dbReference type="NCBI Taxonomy" id="1298735"/>
    <lineage>
        <taxon>Bacteria</taxon>
        <taxon>Pseudomonadati</taxon>
        <taxon>Pseudomonadota</taxon>
        <taxon>Alphaproteobacteria</taxon>
        <taxon>Maricaulales</taxon>
        <taxon>Robiginitomaculaceae</taxon>
        <taxon>Algimonas</taxon>
    </lineage>
</organism>
<dbReference type="PANTHER" id="PTHR46491:SF3">
    <property type="entry name" value="CDGSH IRON-SULFUR DOMAIN-CONTAINING PROTEIN 3, MITOCHONDRIAL"/>
    <property type="match status" value="1"/>
</dbReference>
<dbReference type="Pfam" id="PF09360">
    <property type="entry name" value="zf-CDGSH"/>
    <property type="match status" value="2"/>
</dbReference>
<evidence type="ECO:0000256" key="2">
    <source>
        <dbReference type="ARBA" id="ARBA00022723"/>
    </source>
</evidence>
<dbReference type="PANTHER" id="PTHR46491">
    <property type="entry name" value="CDGSH IRON SULFUR DOMAIN PROTEIN HOMOLOG"/>
    <property type="match status" value="1"/>
</dbReference>
<keyword evidence="3" id="KW-0408">Iron</keyword>
<dbReference type="EMBL" id="BSNK01000002">
    <property type="protein sequence ID" value="GLQ24322.1"/>
    <property type="molecule type" value="Genomic_DNA"/>
</dbReference>
<evidence type="ECO:0000313" key="6">
    <source>
        <dbReference type="EMBL" id="GLQ24322.1"/>
    </source>
</evidence>
<evidence type="ECO:0000256" key="4">
    <source>
        <dbReference type="ARBA" id="ARBA00023014"/>
    </source>
</evidence>
<dbReference type="InterPro" id="IPR010693">
    <property type="entry name" value="Divergent_4Fe-4S_mono-cluster"/>
</dbReference>
<comment type="caution">
    <text evidence="6">The sequence shown here is derived from an EMBL/GenBank/DDBJ whole genome shotgun (WGS) entry which is preliminary data.</text>
</comment>
<dbReference type="Proteomes" id="UP001161391">
    <property type="component" value="Unassembled WGS sequence"/>
</dbReference>
<dbReference type="Gene3D" id="3.30.70.20">
    <property type="match status" value="1"/>
</dbReference>
<reference evidence="6" key="2">
    <citation type="submission" date="2023-01" db="EMBL/GenBank/DDBJ databases">
        <title>Draft genome sequence of Algimonas ampicilliniresistens strain NBRC 108219.</title>
        <authorList>
            <person name="Sun Q."/>
            <person name="Mori K."/>
        </authorList>
    </citation>
    <scope>NUCLEOTIDE SEQUENCE</scope>
    <source>
        <strain evidence="6">NBRC 108219</strain>
    </source>
</reference>
<dbReference type="InterPro" id="IPR018967">
    <property type="entry name" value="FeS-contain_CDGSH-typ"/>
</dbReference>
<dbReference type="InterPro" id="IPR042216">
    <property type="entry name" value="MitoNEET_CISD"/>
</dbReference>
<name>A0ABQ5VD40_9PROT</name>
<dbReference type="SUPFAM" id="SSF54862">
    <property type="entry name" value="4Fe-4S ferredoxins"/>
    <property type="match status" value="1"/>
</dbReference>
<feature type="domain" description="Iron-binding zinc finger CDGSH type" evidence="5">
    <location>
        <begin position="195"/>
        <end position="229"/>
    </location>
</feature>
<dbReference type="SMART" id="SM00704">
    <property type="entry name" value="ZnF_CDGSH"/>
    <property type="match status" value="2"/>
</dbReference>
<protein>
    <submittedName>
        <fullName evidence="6">Iron-binding protein</fullName>
    </submittedName>
</protein>
<dbReference type="Pfam" id="PF06902">
    <property type="entry name" value="Fer4_19"/>
    <property type="match status" value="1"/>
</dbReference>